<feature type="region of interest" description="Disordered" evidence="2">
    <location>
        <begin position="284"/>
        <end position="310"/>
    </location>
</feature>
<sequence>MTNNSDAYKRMRARKKNQANRLTAAASGSKDNLKGSSSPVNRAPPPGSENQFVPSRPEIQSAIQGSEFKVPKTPANPGNTASDQSKSKKRKCFGHSYGLVYALDFDAVGFMDNMAKRNLEFIMKVGIKAAGISRALQKKLIECPPTSRAELEQLKEKVVALEKGKEDVEGELSKARAELAKMKKSAKEADRLRKKAEAEATELKKKVETLEVDLAKQKEEYEELEDDSIKSNDNIVENLRAQAKCLVPNLKVHLLHLDNYMAGGRIVWCEDLLPESEGPFFEEEQQVEVRDAGKATPQAGAEGAEKTPPV</sequence>
<gene>
    <name evidence="3" type="ORF">PIB30_015232</name>
</gene>
<feature type="coiled-coil region" evidence="1">
    <location>
        <begin position="151"/>
        <end position="234"/>
    </location>
</feature>
<evidence type="ECO:0000256" key="2">
    <source>
        <dbReference type="SAM" id="MobiDB-lite"/>
    </source>
</evidence>
<evidence type="ECO:0000313" key="3">
    <source>
        <dbReference type="EMBL" id="MED6193028.1"/>
    </source>
</evidence>
<name>A0ABU6X8V3_9FABA</name>
<organism evidence="3 4">
    <name type="scientific">Stylosanthes scabra</name>
    <dbReference type="NCBI Taxonomy" id="79078"/>
    <lineage>
        <taxon>Eukaryota</taxon>
        <taxon>Viridiplantae</taxon>
        <taxon>Streptophyta</taxon>
        <taxon>Embryophyta</taxon>
        <taxon>Tracheophyta</taxon>
        <taxon>Spermatophyta</taxon>
        <taxon>Magnoliopsida</taxon>
        <taxon>eudicotyledons</taxon>
        <taxon>Gunneridae</taxon>
        <taxon>Pentapetalae</taxon>
        <taxon>rosids</taxon>
        <taxon>fabids</taxon>
        <taxon>Fabales</taxon>
        <taxon>Fabaceae</taxon>
        <taxon>Papilionoideae</taxon>
        <taxon>50 kb inversion clade</taxon>
        <taxon>dalbergioids sensu lato</taxon>
        <taxon>Dalbergieae</taxon>
        <taxon>Pterocarpus clade</taxon>
        <taxon>Stylosanthes</taxon>
    </lineage>
</organism>
<dbReference type="Proteomes" id="UP001341840">
    <property type="component" value="Unassembled WGS sequence"/>
</dbReference>
<protein>
    <submittedName>
        <fullName evidence="3">Uncharacterized protein</fullName>
    </submittedName>
</protein>
<feature type="region of interest" description="Disordered" evidence="2">
    <location>
        <begin position="1"/>
        <end position="89"/>
    </location>
</feature>
<dbReference type="Gene3D" id="1.10.287.1490">
    <property type="match status" value="1"/>
</dbReference>
<accession>A0ABU6X8V3</accession>
<evidence type="ECO:0000256" key="1">
    <source>
        <dbReference type="SAM" id="Coils"/>
    </source>
</evidence>
<dbReference type="EMBL" id="JASCZI010211490">
    <property type="protein sequence ID" value="MED6193028.1"/>
    <property type="molecule type" value="Genomic_DNA"/>
</dbReference>
<keyword evidence="4" id="KW-1185">Reference proteome</keyword>
<reference evidence="3 4" key="1">
    <citation type="journal article" date="2023" name="Plants (Basel)">
        <title>Bridging the Gap: Combining Genomics and Transcriptomics Approaches to Understand Stylosanthes scabra, an Orphan Legume from the Brazilian Caatinga.</title>
        <authorList>
            <person name="Ferreira-Neto J.R.C."/>
            <person name="da Silva M.D."/>
            <person name="Binneck E."/>
            <person name="de Melo N.F."/>
            <person name="da Silva R.H."/>
            <person name="de Melo A.L.T.M."/>
            <person name="Pandolfi V."/>
            <person name="Bustamante F.O."/>
            <person name="Brasileiro-Vidal A.C."/>
            <person name="Benko-Iseppon A.M."/>
        </authorList>
    </citation>
    <scope>NUCLEOTIDE SEQUENCE [LARGE SCALE GENOMIC DNA]</scope>
    <source>
        <tissue evidence="3">Leaves</tissue>
    </source>
</reference>
<comment type="caution">
    <text evidence="3">The sequence shown here is derived from an EMBL/GenBank/DDBJ whole genome shotgun (WGS) entry which is preliminary data.</text>
</comment>
<keyword evidence="1" id="KW-0175">Coiled coil</keyword>
<proteinExistence type="predicted"/>
<evidence type="ECO:0000313" key="4">
    <source>
        <dbReference type="Proteomes" id="UP001341840"/>
    </source>
</evidence>